<evidence type="ECO:0000256" key="1">
    <source>
        <dbReference type="SAM" id="Phobius"/>
    </source>
</evidence>
<dbReference type="Proteomes" id="UP000321296">
    <property type="component" value="Chromosome"/>
</dbReference>
<feature type="transmembrane region" description="Helical" evidence="1">
    <location>
        <begin position="254"/>
        <end position="273"/>
    </location>
</feature>
<feature type="transmembrane region" description="Helical" evidence="1">
    <location>
        <begin position="227"/>
        <end position="248"/>
    </location>
</feature>
<feature type="transmembrane region" description="Helical" evidence="1">
    <location>
        <begin position="195"/>
        <end position="215"/>
    </location>
</feature>
<dbReference type="KEGG" id="lpse:FGL85_05695"/>
<keyword evidence="1" id="KW-0812">Transmembrane</keyword>
<keyword evidence="1" id="KW-0472">Membrane</keyword>
<dbReference type="InterPro" id="IPR036938">
    <property type="entry name" value="PAP2/HPO_sf"/>
</dbReference>
<dbReference type="CDD" id="cd03392">
    <property type="entry name" value="PAP2_like_2"/>
    <property type="match status" value="1"/>
</dbReference>
<gene>
    <name evidence="3" type="ORF">FGL85_05695</name>
</gene>
<reference evidence="3 4" key="1">
    <citation type="submission" date="2019-06" db="EMBL/GenBank/DDBJ databases">
        <title>Genome analyses of bacteria isolated from kimchi.</title>
        <authorList>
            <person name="Lee S."/>
            <person name="Ahn S."/>
            <person name="Roh S."/>
        </authorList>
    </citation>
    <scope>NUCLEOTIDE SEQUENCE [LARGE SCALE GENOMIC DNA]</scope>
    <source>
        <strain evidence="3 4">CBA3630</strain>
    </source>
</reference>
<accession>A0A5B8T4L7</accession>
<feature type="transmembrane region" description="Helical" evidence="1">
    <location>
        <begin position="80"/>
        <end position="103"/>
    </location>
</feature>
<dbReference type="SUPFAM" id="SSF48317">
    <property type="entry name" value="Acid phosphatase/Vanadium-dependent haloperoxidase"/>
    <property type="match status" value="1"/>
</dbReference>
<dbReference type="Pfam" id="PF01569">
    <property type="entry name" value="PAP2"/>
    <property type="match status" value="1"/>
</dbReference>
<protein>
    <submittedName>
        <fullName evidence="3">Phosphatase PAP2 family protein</fullName>
    </submittedName>
</protein>
<feature type="transmembrane region" description="Helical" evidence="1">
    <location>
        <begin position="157"/>
        <end position="175"/>
    </location>
</feature>
<dbReference type="PANTHER" id="PTHR14969:SF13">
    <property type="entry name" value="AT30094P"/>
    <property type="match status" value="1"/>
</dbReference>
<evidence type="ECO:0000313" key="3">
    <source>
        <dbReference type="EMBL" id="QEA42018.1"/>
    </source>
</evidence>
<proteinExistence type="predicted"/>
<dbReference type="SMART" id="SM00014">
    <property type="entry name" value="acidPPc"/>
    <property type="match status" value="1"/>
</dbReference>
<dbReference type="InterPro" id="IPR000326">
    <property type="entry name" value="PAP2/HPO"/>
</dbReference>
<evidence type="ECO:0000259" key="2">
    <source>
        <dbReference type="SMART" id="SM00014"/>
    </source>
</evidence>
<feature type="domain" description="Phosphatidic acid phosphatase type 2/haloperoxidase" evidence="2">
    <location>
        <begin position="157"/>
        <end position="269"/>
    </location>
</feature>
<evidence type="ECO:0000313" key="4">
    <source>
        <dbReference type="Proteomes" id="UP000321296"/>
    </source>
</evidence>
<feature type="transmembrane region" description="Helical" evidence="1">
    <location>
        <begin position="123"/>
        <end position="150"/>
    </location>
</feature>
<dbReference type="PANTHER" id="PTHR14969">
    <property type="entry name" value="SPHINGOSINE-1-PHOSPHATE PHOSPHOHYDROLASE"/>
    <property type="match status" value="1"/>
</dbReference>
<sequence>MFTYYYVSICLNAGKRYRLLDVSPVIQSTEFRILFDKFSAPLILYNPAIRTNVDYNGFIISHLYTIGYNHCMRKLHTIPILPWISLITFMTLTIGVLLKTKFIQQLDTFGQGLIQHYDHQHNWFFTTITSIGNVSWSAIILATISLWLIYHHFYRETLFIGFNVIVFAGLSNQIFKNIIARPRPTPHLVPASGFSFPSGHAMVAVLLYGSLIIILHRHLKSNWLRHLASYMLIGLIILIPISRVYVNVHYPSDILAGMTIAYTMLFASQQLFFKNKGVHDDSVK</sequence>
<keyword evidence="1" id="KW-1133">Transmembrane helix</keyword>
<dbReference type="AlphaFoldDB" id="A0A5B8T4L7"/>
<dbReference type="Gene3D" id="1.20.144.10">
    <property type="entry name" value="Phosphatidic acid phosphatase type 2/haloperoxidase"/>
    <property type="match status" value="2"/>
</dbReference>
<name>A0A5B8T4L7_LEUPS</name>
<dbReference type="EMBL" id="CP042383">
    <property type="protein sequence ID" value="QEA42018.1"/>
    <property type="molecule type" value="Genomic_DNA"/>
</dbReference>
<organism evidence="3 4">
    <name type="scientific">Leuconostoc pseudomesenteroides</name>
    <dbReference type="NCBI Taxonomy" id="33968"/>
    <lineage>
        <taxon>Bacteria</taxon>
        <taxon>Bacillati</taxon>
        <taxon>Bacillota</taxon>
        <taxon>Bacilli</taxon>
        <taxon>Lactobacillales</taxon>
        <taxon>Lactobacillaceae</taxon>
        <taxon>Leuconostoc</taxon>
    </lineage>
</organism>